<proteinExistence type="predicted"/>
<protein>
    <recommendedName>
        <fullName evidence="1">diguanylate cyclase</fullName>
        <ecNumber evidence="1">2.7.7.65</ecNumber>
    </recommendedName>
</protein>
<keyword evidence="5" id="KW-1185">Reference proteome</keyword>
<accession>A0A1G6R601</accession>
<dbReference type="Pfam" id="PF13185">
    <property type="entry name" value="GAF_2"/>
    <property type="match status" value="1"/>
</dbReference>
<dbReference type="SMART" id="SM00065">
    <property type="entry name" value="GAF"/>
    <property type="match status" value="1"/>
</dbReference>
<dbReference type="Gene3D" id="3.30.450.40">
    <property type="match status" value="1"/>
</dbReference>
<dbReference type="EMBL" id="FMZQ01000009">
    <property type="protein sequence ID" value="SDC99447.1"/>
    <property type="molecule type" value="Genomic_DNA"/>
</dbReference>
<sequence>MMADPKALRLIRVVQELSMAKDVDRVAEIVRSAARELTGADGATFVLRDGQQCFYRDEDAISPLWKGQRFPLSTCISGWAMLNRRATVIADIYADSRIPHELYRATFVKSLVMVPIRTLEPIGAIGTYWAESYQACDEQIQLLQALADSTSVALENVQVYAELEQRVEERTAQLAEANRRLQDEVRERQLAEQAVRQLSLTDELTGLYNRRGFHLLAERELRAAQRRKGRCLLLYADLDDLKPVNDRFGHGAGDRLLRAAAEVLKTQFRTTDVIARLGGDEFVVLASDYSDSEEVLQRLEQALHGAEGGAGQRLSMSMGISESSLNPDEGLDNLLVQADAAMYANKCARRALRAVG</sequence>
<dbReference type="Pfam" id="PF00990">
    <property type="entry name" value="GGDEF"/>
    <property type="match status" value="1"/>
</dbReference>
<evidence type="ECO:0000313" key="4">
    <source>
        <dbReference type="EMBL" id="SDC99447.1"/>
    </source>
</evidence>
<dbReference type="GO" id="GO:0052621">
    <property type="term" value="F:diguanylate cyclase activity"/>
    <property type="evidence" value="ECO:0007669"/>
    <property type="project" value="UniProtKB-EC"/>
</dbReference>
<dbReference type="NCBIfam" id="TIGR00254">
    <property type="entry name" value="GGDEF"/>
    <property type="match status" value="1"/>
</dbReference>
<dbReference type="InterPro" id="IPR029787">
    <property type="entry name" value="Nucleotide_cyclase"/>
</dbReference>
<feature type="domain" description="GGDEF" evidence="3">
    <location>
        <begin position="229"/>
        <end position="356"/>
    </location>
</feature>
<gene>
    <name evidence="4" type="ORF">SAMN05216576_10948</name>
</gene>
<evidence type="ECO:0000256" key="2">
    <source>
        <dbReference type="ARBA" id="ARBA00034247"/>
    </source>
</evidence>
<dbReference type="SMART" id="SM00267">
    <property type="entry name" value="GGDEF"/>
    <property type="match status" value="1"/>
</dbReference>
<dbReference type="AlphaFoldDB" id="A0A1G6R601"/>
<name>A0A1G6R601_9GAMM</name>
<dbReference type="Gene3D" id="3.30.70.270">
    <property type="match status" value="1"/>
</dbReference>
<dbReference type="Proteomes" id="UP000199467">
    <property type="component" value="Unassembled WGS sequence"/>
</dbReference>
<dbReference type="PANTHER" id="PTHR45138:SF9">
    <property type="entry name" value="DIGUANYLATE CYCLASE DGCM-RELATED"/>
    <property type="match status" value="1"/>
</dbReference>
<reference evidence="5" key="1">
    <citation type="submission" date="2016-10" db="EMBL/GenBank/DDBJ databases">
        <authorList>
            <person name="Varghese N."/>
            <person name="Submissions S."/>
        </authorList>
    </citation>
    <scope>NUCLEOTIDE SEQUENCE [LARGE SCALE GENOMIC DNA]</scope>
    <source>
        <strain evidence="5">DSM 26382</strain>
    </source>
</reference>
<dbReference type="InterPro" id="IPR029016">
    <property type="entry name" value="GAF-like_dom_sf"/>
</dbReference>
<dbReference type="CDD" id="cd01949">
    <property type="entry name" value="GGDEF"/>
    <property type="match status" value="1"/>
</dbReference>
<dbReference type="SUPFAM" id="SSF55073">
    <property type="entry name" value="Nucleotide cyclase"/>
    <property type="match status" value="1"/>
</dbReference>
<dbReference type="EC" id="2.7.7.65" evidence="1"/>
<dbReference type="PANTHER" id="PTHR45138">
    <property type="entry name" value="REGULATORY COMPONENTS OF SENSORY TRANSDUCTION SYSTEM"/>
    <property type="match status" value="1"/>
</dbReference>
<dbReference type="InterPro" id="IPR043128">
    <property type="entry name" value="Rev_trsase/Diguanyl_cyclase"/>
</dbReference>
<evidence type="ECO:0000313" key="5">
    <source>
        <dbReference type="Proteomes" id="UP000199467"/>
    </source>
</evidence>
<dbReference type="InterPro" id="IPR050469">
    <property type="entry name" value="Diguanylate_Cyclase"/>
</dbReference>
<dbReference type="InterPro" id="IPR003018">
    <property type="entry name" value="GAF"/>
</dbReference>
<evidence type="ECO:0000256" key="1">
    <source>
        <dbReference type="ARBA" id="ARBA00012528"/>
    </source>
</evidence>
<dbReference type="InterPro" id="IPR000160">
    <property type="entry name" value="GGDEF_dom"/>
</dbReference>
<organism evidence="4 5">
    <name type="scientific">Ectopseudomonas chengduensis</name>
    <dbReference type="NCBI Taxonomy" id="489632"/>
    <lineage>
        <taxon>Bacteria</taxon>
        <taxon>Pseudomonadati</taxon>
        <taxon>Pseudomonadota</taxon>
        <taxon>Gammaproteobacteria</taxon>
        <taxon>Pseudomonadales</taxon>
        <taxon>Pseudomonadaceae</taxon>
        <taxon>Ectopseudomonas</taxon>
    </lineage>
</organism>
<evidence type="ECO:0000259" key="3">
    <source>
        <dbReference type="PROSITE" id="PS50887"/>
    </source>
</evidence>
<dbReference type="PROSITE" id="PS50887">
    <property type="entry name" value="GGDEF"/>
    <property type="match status" value="1"/>
</dbReference>
<comment type="catalytic activity">
    <reaction evidence="2">
        <text>2 GTP = 3',3'-c-di-GMP + 2 diphosphate</text>
        <dbReference type="Rhea" id="RHEA:24898"/>
        <dbReference type="ChEBI" id="CHEBI:33019"/>
        <dbReference type="ChEBI" id="CHEBI:37565"/>
        <dbReference type="ChEBI" id="CHEBI:58805"/>
        <dbReference type="EC" id="2.7.7.65"/>
    </reaction>
</comment>
<dbReference type="SUPFAM" id="SSF55781">
    <property type="entry name" value="GAF domain-like"/>
    <property type="match status" value="1"/>
</dbReference>